<proteinExistence type="predicted"/>
<dbReference type="EMBL" id="CAJVPZ010000250">
    <property type="protein sequence ID" value="CAG8458826.1"/>
    <property type="molecule type" value="Genomic_DNA"/>
</dbReference>
<name>A0A9N8VQL4_9GLOM</name>
<accession>A0A9N8VQL4</accession>
<keyword evidence="2" id="KW-1185">Reference proteome</keyword>
<comment type="caution">
    <text evidence="1">The sequence shown here is derived from an EMBL/GenBank/DDBJ whole genome shotgun (WGS) entry which is preliminary data.</text>
</comment>
<gene>
    <name evidence="1" type="ORF">RFULGI_LOCUS589</name>
</gene>
<dbReference type="Proteomes" id="UP000789396">
    <property type="component" value="Unassembled WGS sequence"/>
</dbReference>
<protein>
    <submittedName>
        <fullName evidence="1">634_t:CDS:1</fullName>
    </submittedName>
</protein>
<sequence length="39" mass="4446">MGNSKLMHDIVENTKINLTFSGYHSRESLADYCQLGEDQ</sequence>
<organism evidence="1 2">
    <name type="scientific">Racocetra fulgida</name>
    <dbReference type="NCBI Taxonomy" id="60492"/>
    <lineage>
        <taxon>Eukaryota</taxon>
        <taxon>Fungi</taxon>
        <taxon>Fungi incertae sedis</taxon>
        <taxon>Mucoromycota</taxon>
        <taxon>Glomeromycotina</taxon>
        <taxon>Glomeromycetes</taxon>
        <taxon>Diversisporales</taxon>
        <taxon>Gigasporaceae</taxon>
        <taxon>Racocetra</taxon>
    </lineage>
</organism>
<reference evidence="1" key="1">
    <citation type="submission" date="2021-06" db="EMBL/GenBank/DDBJ databases">
        <authorList>
            <person name="Kallberg Y."/>
            <person name="Tangrot J."/>
            <person name="Rosling A."/>
        </authorList>
    </citation>
    <scope>NUCLEOTIDE SEQUENCE</scope>
    <source>
        <strain evidence="1">IN212</strain>
    </source>
</reference>
<evidence type="ECO:0000313" key="2">
    <source>
        <dbReference type="Proteomes" id="UP000789396"/>
    </source>
</evidence>
<evidence type="ECO:0000313" key="1">
    <source>
        <dbReference type="EMBL" id="CAG8458826.1"/>
    </source>
</evidence>
<dbReference type="AlphaFoldDB" id="A0A9N8VQL4"/>